<dbReference type="InterPro" id="IPR012340">
    <property type="entry name" value="NA-bd_OB-fold"/>
</dbReference>
<dbReference type="Gene3D" id="3.30.1490.70">
    <property type="match status" value="1"/>
</dbReference>
<evidence type="ECO:0000256" key="1">
    <source>
        <dbReference type="ARBA" id="ARBA00007572"/>
    </source>
</evidence>
<protein>
    <recommendedName>
        <fullName evidence="2">DNA ligase (ATP)</fullName>
        <ecNumber evidence="2">6.5.1.1</ecNumber>
    </recommendedName>
</protein>
<dbReference type="PANTHER" id="PTHR45674:SF4">
    <property type="entry name" value="DNA LIGASE 1"/>
    <property type="match status" value="1"/>
</dbReference>
<gene>
    <name evidence="6" type="ORF">J2S03_000394</name>
</gene>
<dbReference type="Pfam" id="PF01068">
    <property type="entry name" value="DNA_ligase_A_M"/>
    <property type="match status" value="1"/>
</dbReference>
<dbReference type="CDD" id="cd07906">
    <property type="entry name" value="Adenylation_DNA_ligase_LigD_LigC"/>
    <property type="match status" value="1"/>
</dbReference>
<dbReference type="Gene3D" id="2.40.50.140">
    <property type="entry name" value="Nucleic acid-binding proteins"/>
    <property type="match status" value="1"/>
</dbReference>
<proteinExistence type="inferred from homology"/>
<dbReference type="SUPFAM" id="SSF56091">
    <property type="entry name" value="DNA ligase/mRNA capping enzyme, catalytic domain"/>
    <property type="match status" value="1"/>
</dbReference>
<organism evidence="6 7">
    <name type="scientific">Alicyclobacillus cycloheptanicus</name>
    <dbReference type="NCBI Taxonomy" id="1457"/>
    <lineage>
        <taxon>Bacteria</taxon>
        <taxon>Bacillati</taxon>
        <taxon>Bacillota</taxon>
        <taxon>Bacilli</taxon>
        <taxon>Bacillales</taxon>
        <taxon>Alicyclobacillaceae</taxon>
        <taxon>Alicyclobacillus</taxon>
    </lineage>
</organism>
<comment type="similarity">
    <text evidence="1">Belongs to the ATP-dependent DNA ligase family.</text>
</comment>
<evidence type="ECO:0000259" key="5">
    <source>
        <dbReference type="PROSITE" id="PS50160"/>
    </source>
</evidence>
<dbReference type="CDD" id="cd07971">
    <property type="entry name" value="OBF_DNA_ligase_LigD"/>
    <property type="match status" value="1"/>
</dbReference>
<comment type="catalytic activity">
    <reaction evidence="4">
        <text>ATP + (deoxyribonucleotide)n-3'-hydroxyl + 5'-phospho-(deoxyribonucleotide)m = (deoxyribonucleotide)n+m + AMP + diphosphate.</text>
        <dbReference type="EC" id="6.5.1.1"/>
    </reaction>
</comment>
<dbReference type="InterPro" id="IPR012310">
    <property type="entry name" value="DNA_ligase_ATP-dep_cent"/>
</dbReference>
<comment type="caution">
    <text evidence="6">The sequence shown here is derived from an EMBL/GenBank/DDBJ whole genome shotgun (WGS) entry which is preliminary data.</text>
</comment>
<evidence type="ECO:0000313" key="6">
    <source>
        <dbReference type="EMBL" id="MDQ0188590.1"/>
    </source>
</evidence>
<dbReference type="EC" id="6.5.1.1" evidence="2"/>
<evidence type="ECO:0000256" key="2">
    <source>
        <dbReference type="ARBA" id="ARBA00012727"/>
    </source>
</evidence>
<feature type="domain" description="ATP-dependent DNA ligase family profile" evidence="5">
    <location>
        <begin position="104"/>
        <end position="238"/>
    </location>
</feature>
<dbReference type="Proteomes" id="UP001232973">
    <property type="component" value="Unassembled WGS sequence"/>
</dbReference>
<dbReference type="PROSITE" id="PS50160">
    <property type="entry name" value="DNA_LIGASE_A3"/>
    <property type="match status" value="1"/>
</dbReference>
<dbReference type="Pfam" id="PF04679">
    <property type="entry name" value="DNA_ligase_A_C"/>
    <property type="match status" value="1"/>
</dbReference>
<reference evidence="6 7" key="1">
    <citation type="submission" date="2023-07" db="EMBL/GenBank/DDBJ databases">
        <title>Genomic Encyclopedia of Type Strains, Phase IV (KMG-IV): sequencing the most valuable type-strain genomes for metagenomic binning, comparative biology and taxonomic classification.</title>
        <authorList>
            <person name="Goeker M."/>
        </authorList>
    </citation>
    <scope>NUCLEOTIDE SEQUENCE [LARGE SCALE GENOMIC DNA]</scope>
    <source>
        <strain evidence="6 7">DSM 4006</strain>
    </source>
</reference>
<evidence type="ECO:0000256" key="3">
    <source>
        <dbReference type="ARBA" id="ARBA00022598"/>
    </source>
</evidence>
<dbReference type="EMBL" id="JAUSTP010000001">
    <property type="protein sequence ID" value="MDQ0188590.1"/>
    <property type="molecule type" value="Genomic_DNA"/>
</dbReference>
<dbReference type="InterPro" id="IPR012309">
    <property type="entry name" value="DNA_ligase_ATP-dep_C"/>
</dbReference>
<accession>A0ABT9XE57</accession>
<keyword evidence="7" id="KW-1185">Reference proteome</keyword>
<dbReference type="SUPFAM" id="SSF50249">
    <property type="entry name" value="Nucleic acid-binding proteins"/>
    <property type="match status" value="1"/>
</dbReference>
<dbReference type="InterPro" id="IPR050191">
    <property type="entry name" value="ATP-dep_DNA_ligase"/>
</dbReference>
<name>A0ABT9XE57_9BACL</name>
<dbReference type="InterPro" id="IPR014146">
    <property type="entry name" value="LigD_ligase_dom"/>
</dbReference>
<evidence type="ECO:0000313" key="7">
    <source>
        <dbReference type="Proteomes" id="UP001232973"/>
    </source>
</evidence>
<sequence>MEPLVPMEPVRVDIIPTGSDWVSQVKWDGVRVLTYAMAGHVELYNRRRRRRTLHYPELVDCKRYCDADAVILDGEVVALGANGTPDFHQVMKRDAIRRFERVPVVQRAVPIHYMVFDILYYNGQWLTDRPFGDRFALLERVIRPSDVVQVVTTTNDGPALYQAMETFDMEGIVAKRVDSTYRIGEKVDTWRKIKRYRDLVAVIGGYTLGDNGVINALLLGMYDEAGALHYIGHVGTGRLTQEEWRSLTTRLQALAAQNRPFAEPPSRSRSGSAPVHWVLPVVTVKVHYAEWTRGRSLRQPSVQSITNIPPTACILRADLMRP</sequence>
<evidence type="ECO:0000256" key="4">
    <source>
        <dbReference type="ARBA" id="ARBA00034003"/>
    </source>
</evidence>
<dbReference type="GO" id="GO:0003910">
    <property type="term" value="F:DNA ligase (ATP) activity"/>
    <property type="evidence" value="ECO:0007669"/>
    <property type="project" value="UniProtKB-EC"/>
</dbReference>
<keyword evidence="3 6" id="KW-0436">Ligase</keyword>
<dbReference type="Gene3D" id="3.30.470.30">
    <property type="entry name" value="DNA ligase/mRNA capping enzyme"/>
    <property type="match status" value="1"/>
</dbReference>
<dbReference type="NCBIfam" id="TIGR02779">
    <property type="entry name" value="NHEJ_ligase_lig"/>
    <property type="match status" value="1"/>
</dbReference>
<dbReference type="PANTHER" id="PTHR45674">
    <property type="entry name" value="DNA LIGASE 1/3 FAMILY MEMBER"/>
    <property type="match status" value="1"/>
</dbReference>